<dbReference type="SUPFAM" id="SSF54909">
    <property type="entry name" value="Dimeric alpha+beta barrel"/>
    <property type="match status" value="1"/>
</dbReference>
<dbReference type="Gene3D" id="3.30.70.1060">
    <property type="entry name" value="Dimeric alpha+beta barrel"/>
    <property type="match status" value="1"/>
</dbReference>
<gene>
    <name evidence="3" type="ORF">SAMN06296052_103289</name>
</gene>
<reference evidence="4" key="1">
    <citation type="submission" date="2017-06" db="EMBL/GenBank/DDBJ databases">
        <authorList>
            <person name="Varghese N."/>
            <person name="Submissions S."/>
        </authorList>
    </citation>
    <scope>NUCLEOTIDE SEQUENCE [LARGE SCALE GENOMIC DNA]</scope>
    <source>
        <strain evidence="4">NKM1</strain>
    </source>
</reference>
<dbReference type="PANTHER" id="PTHR37828:SF1">
    <property type="entry name" value="YCII-RELATED DOMAIN-CONTAINING PROTEIN"/>
    <property type="match status" value="1"/>
</dbReference>
<organism evidence="3 4">
    <name type="scientific">Pontibacter ummariensis</name>
    <dbReference type="NCBI Taxonomy" id="1610492"/>
    <lineage>
        <taxon>Bacteria</taxon>
        <taxon>Pseudomonadati</taxon>
        <taxon>Bacteroidota</taxon>
        <taxon>Cytophagia</taxon>
        <taxon>Cytophagales</taxon>
        <taxon>Hymenobacteraceae</taxon>
        <taxon>Pontibacter</taxon>
    </lineage>
</organism>
<protein>
    <submittedName>
        <fullName evidence="3">Uncharacterized conserved protein YciI, contains a putative active-site phosphohistidine</fullName>
    </submittedName>
</protein>
<dbReference type="PANTHER" id="PTHR37828">
    <property type="entry name" value="GSR2449 PROTEIN"/>
    <property type="match status" value="1"/>
</dbReference>
<feature type="domain" description="YCII-related" evidence="2">
    <location>
        <begin position="3"/>
        <end position="81"/>
    </location>
</feature>
<evidence type="ECO:0000313" key="4">
    <source>
        <dbReference type="Proteomes" id="UP000198432"/>
    </source>
</evidence>
<dbReference type="InterPro" id="IPR011008">
    <property type="entry name" value="Dimeric_a/b-barrel"/>
</dbReference>
<keyword evidence="4" id="KW-1185">Reference proteome</keyword>
<proteinExistence type="inferred from homology"/>
<evidence type="ECO:0000313" key="3">
    <source>
        <dbReference type="EMBL" id="SNS24470.1"/>
    </source>
</evidence>
<sequence>MFLILLTFVKPLSEVEKYIDQHVDFLDKNYANKKFIFSGRKAPRTGGVILAYNCSEEEVRELIAQDPFYKHQIANFEVINFQPTKYDKRFEPFLNEQE</sequence>
<dbReference type="RefSeq" id="WP_089318159.1">
    <property type="nucleotide sequence ID" value="NZ_FZOQ01000003.1"/>
</dbReference>
<dbReference type="Pfam" id="PF03795">
    <property type="entry name" value="YCII"/>
    <property type="match status" value="1"/>
</dbReference>
<dbReference type="OrthoDB" id="9814407at2"/>
<name>A0A239CWI6_9BACT</name>
<accession>A0A239CWI6</accession>
<dbReference type="AlphaFoldDB" id="A0A239CWI6"/>
<dbReference type="Proteomes" id="UP000198432">
    <property type="component" value="Unassembled WGS sequence"/>
</dbReference>
<evidence type="ECO:0000256" key="1">
    <source>
        <dbReference type="ARBA" id="ARBA00007689"/>
    </source>
</evidence>
<dbReference type="InterPro" id="IPR005545">
    <property type="entry name" value="YCII"/>
</dbReference>
<comment type="similarity">
    <text evidence="1">Belongs to the YciI family.</text>
</comment>
<dbReference type="EMBL" id="FZOQ01000003">
    <property type="protein sequence ID" value="SNS24470.1"/>
    <property type="molecule type" value="Genomic_DNA"/>
</dbReference>
<evidence type="ECO:0000259" key="2">
    <source>
        <dbReference type="Pfam" id="PF03795"/>
    </source>
</evidence>